<protein>
    <recommendedName>
        <fullName evidence="4">Calmodulin-binding protein</fullName>
    </recommendedName>
</protein>
<dbReference type="AlphaFoldDB" id="A0A6A6MS46"/>
<dbReference type="PANTHER" id="PTHR33095">
    <property type="entry name" value="OS07G0619500 PROTEIN"/>
    <property type="match status" value="1"/>
</dbReference>
<organism evidence="2 3">
    <name type="scientific">Hevea brasiliensis</name>
    <name type="common">Para rubber tree</name>
    <name type="synonym">Siphonia brasiliensis</name>
    <dbReference type="NCBI Taxonomy" id="3981"/>
    <lineage>
        <taxon>Eukaryota</taxon>
        <taxon>Viridiplantae</taxon>
        <taxon>Streptophyta</taxon>
        <taxon>Embryophyta</taxon>
        <taxon>Tracheophyta</taxon>
        <taxon>Spermatophyta</taxon>
        <taxon>Magnoliopsida</taxon>
        <taxon>eudicotyledons</taxon>
        <taxon>Gunneridae</taxon>
        <taxon>Pentapetalae</taxon>
        <taxon>rosids</taxon>
        <taxon>fabids</taxon>
        <taxon>Malpighiales</taxon>
        <taxon>Euphorbiaceae</taxon>
        <taxon>Crotonoideae</taxon>
        <taxon>Micrandreae</taxon>
        <taxon>Hevea</taxon>
    </lineage>
</organism>
<evidence type="ECO:0000256" key="1">
    <source>
        <dbReference type="SAM" id="MobiDB-lite"/>
    </source>
</evidence>
<keyword evidence="3" id="KW-1185">Reference proteome</keyword>
<gene>
    <name evidence="2" type="ORF">GH714_041972</name>
</gene>
<dbReference type="PANTHER" id="PTHR33095:SF81">
    <property type="entry name" value="OS07G0619500 PROTEIN"/>
    <property type="match status" value="1"/>
</dbReference>
<accession>A0A6A6MS46</accession>
<dbReference type="Proteomes" id="UP000467840">
    <property type="component" value="Chromosome 15"/>
</dbReference>
<feature type="region of interest" description="Disordered" evidence="1">
    <location>
        <begin position="234"/>
        <end position="260"/>
    </location>
</feature>
<sequence length="391" mass="43042">MEMEVVAPVPPVEFNFDSTCSSPYTTAPSSPQRFGNFFFSAPASPTRVSSFYRELNDVSLVTNSSSSIPFDWEAKPGTPKSRNGSEGNFSRKNGHSHQDFDDDGDFEFSFSGQLDRTSLSADELFDGGKIRPLKPPPGYDSSVSSPRSPRSRTKQKKDFDPFQAAIEETRRSEAKQQQNQEQKQQQQRKHASQQRGRERTLPGSSSSASKSSNYVHKGSRSLSPLRVSDLMLDQEEENSQDAKIVTPTSSNPKSSSSSTSSYASSFLSAISFSSKGCKKWKFKDFLLFRSASEGRATGKDPLTKYAVLSKKEIAEDVKNASFRSTDGSVGGSSRRRAPVSAHELHYTVNRAVSEEMKRKTFLPYKQGLLGCLGFSPGVHEISRGVGSLTRG</sequence>
<feature type="compositionally biased region" description="Polar residues" evidence="1">
    <location>
        <begin position="80"/>
        <end position="91"/>
    </location>
</feature>
<comment type="caution">
    <text evidence="2">The sequence shown here is derived from an EMBL/GenBank/DDBJ whole genome shotgun (WGS) entry which is preliminary data.</text>
</comment>
<feature type="compositionally biased region" description="Low complexity" evidence="1">
    <location>
        <begin position="175"/>
        <end position="185"/>
    </location>
</feature>
<name>A0A6A6MS46_HEVBR</name>
<reference evidence="2 3" key="1">
    <citation type="journal article" date="2020" name="Mol. Plant">
        <title>The Chromosome-Based Rubber Tree Genome Provides New Insights into Spurge Genome Evolution and Rubber Biosynthesis.</title>
        <authorList>
            <person name="Liu J."/>
            <person name="Shi C."/>
            <person name="Shi C.C."/>
            <person name="Li W."/>
            <person name="Zhang Q.J."/>
            <person name="Zhang Y."/>
            <person name="Li K."/>
            <person name="Lu H.F."/>
            <person name="Shi C."/>
            <person name="Zhu S.T."/>
            <person name="Xiao Z.Y."/>
            <person name="Nan H."/>
            <person name="Yue Y."/>
            <person name="Zhu X.G."/>
            <person name="Wu Y."/>
            <person name="Hong X.N."/>
            <person name="Fan G.Y."/>
            <person name="Tong Y."/>
            <person name="Zhang D."/>
            <person name="Mao C.L."/>
            <person name="Liu Y.L."/>
            <person name="Hao S.J."/>
            <person name="Liu W.Q."/>
            <person name="Lv M.Q."/>
            <person name="Zhang H.B."/>
            <person name="Liu Y."/>
            <person name="Hu-Tang G.R."/>
            <person name="Wang J.P."/>
            <person name="Wang J.H."/>
            <person name="Sun Y.H."/>
            <person name="Ni S.B."/>
            <person name="Chen W.B."/>
            <person name="Zhang X.C."/>
            <person name="Jiao Y.N."/>
            <person name="Eichler E.E."/>
            <person name="Li G.H."/>
            <person name="Liu X."/>
            <person name="Gao L.Z."/>
        </authorList>
    </citation>
    <scope>NUCLEOTIDE SEQUENCE [LARGE SCALE GENOMIC DNA]</scope>
    <source>
        <strain evidence="3">cv. GT1</strain>
        <tissue evidence="2">Leaf</tissue>
    </source>
</reference>
<proteinExistence type="predicted"/>
<dbReference type="InterPro" id="IPR012442">
    <property type="entry name" value="DUF1645_plant"/>
</dbReference>
<evidence type="ECO:0008006" key="4">
    <source>
        <dbReference type="Google" id="ProtNLM"/>
    </source>
</evidence>
<feature type="compositionally biased region" description="Low complexity" evidence="1">
    <location>
        <begin position="249"/>
        <end position="260"/>
    </location>
</feature>
<evidence type="ECO:0000313" key="3">
    <source>
        <dbReference type="Proteomes" id="UP000467840"/>
    </source>
</evidence>
<dbReference type="EMBL" id="JAAGAX010000005">
    <property type="protein sequence ID" value="KAF2316631.1"/>
    <property type="molecule type" value="Genomic_DNA"/>
</dbReference>
<evidence type="ECO:0000313" key="2">
    <source>
        <dbReference type="EMBL" id="KAF2316631.1"/>
    </source>
</evidence>
<feature type="region of interest" description="Disordered" evidence="1">
    <location>
        <begin position="68"/>
        <end position="222"/>
    </location>
</feature>
<dbReference type="Pfam" id="PF07816">
    <property type="entry name" value="DUF1645"/>
    <property type="match status" value="1"/>
</dbReference>